<keyword evidence="3" id="KW-0223">Dioxygenase</keyword>
<reference evidence="3" key="1">
    <citation type="submission" date="2023-06" db="EMBL/GenBank/DDBJ databases">
        <title>Genome-scale phylogeny and comparative genomics of the fungal order Sordariales.</title>
        <authorList>
            <consortium name="Lawrence Berkeley National Laboratory"/>
            <person name="Hensen N."/>
            <person name="Bonometti L."/>
            <person name="Westerberg I."/>
            <person name="Brannstrom I.O."/>
            <person name="Guillou S."/>
            <person name="Cros-Aarteil S."/>
            <person name="Calhoun S."/>
            <person name="Haridas S."/>
            <person name="Kuo A."/>
            <person name="Mondo S."/>
            <person name="Pangilinan J."/>
            <person name="Riley R."/>
            <person name="Labutti K."/>
            <person name="Andreopoulos B."/>
            <person name="Lipzen A."/>
            <person name="Chen C."/>
            <person name="Yanf M."/>
            <person name="Daum C."/>
            <person name="Ng V."/>
            <person name="Clum A."/>
            <person name="Steindorff A."/>
            <person name="Ohm R."/>
            <person name="Martin F."/>
            <person name="Silar P."/>
            <person name="Natvig D."/>
            <person name="Lalanne C."/>
            <person name="Gautier V."/>
            <person name="Ament-Velasquez S.L."/>
            <person name="Kruys A."/>
            <person name="Hutchinson M.I."/>
            <person name="Powell A.J."/>
            <person name="Barry K."/>
            <person name="Miller A.N."/>
            <person name="Grigoriev I.V."/>
            <person name="Debuchy R."/>
            <person name="Gladieux P."/>
            <person name="Thoren M.H."/>
            <person name="Johannesson H."/>
        </authorList>
    </citation>
    <scope>NUCLEOTIDE SEQUENCE</scope>
    <source>
        <strain evidence="3">SMH2532-1</strain>
    </source>
</reference>
<keyword evidence="4" id="KW-1185">Reference proteome</keyword>
<protein>
    <submittedName>
        <fullName evidence="3">Intradiol ring-cleavage dioxygenase</fullName>
    </submittedName>
</protein>
<evidence type="ECO:0000259" key="2">
    <source>
        <dbReference type="Pfam" id="PF00775"/>
    </source>
</evidence>
<dbReference type="GO" id="GO:0016702">
    <property type="term" value="F:oxidoreductase activity, acting on single donors with incorporation of molecular oxygen, incorporation of two atoms of oxygen"/>
    <property type="evidence" value="ECO:0007669"/>
    <property type="project" value="InterPro"/>
</dbReference>
<evidence type="ECO:0000256" key="1">
    <source>
        <dbReference type="SAM" id="SignalP"/>
    </source>
</evidence>
<dbReference type="CDD" id="cd03457">
    <property type="entry name" value="intradiol_dioxygenase_like"/>
    <property type="match status" value="1"/>
</dbReference>
<keyword evidence="3" id="KW-0560">Oxidoreductase</keyword>
<proteinExistence type="predicted"/>
<dbReference type="InterPro" id="IPR000627">
    <property type="entry name" value="Intradiol_dOase_C"/>
</dbReference>
<dbReference type="Gene3D" id="2.60.130.10">
    <property type="entry name" value="Aromatic compound dioxygenase"/>
    <property type="match status" value="1"/>
</dbReference>
<organism evidence="3 4">
    <name type="scientific">Cercophora newfieldiana</name>
    <dbReference type="NCBI Taxonomy" id="92897"/>
    <lineage>
        <taxon>Eukaryota</taxon>
        <taxon>Fungi</taxon>
        <taxon>Dikarya</taxon>
        <taxon>Ascomycota</taxon>
        <taxon>Pezizomycotina</taxon>
        <taxon>Sordariomycetes</taxon>
        <taxon>Sordariomycetidae</taxon>
        <taxon>Sordariales</taxon>
        <taxon>Lasiosphaeriaceae</taxon>
        <taxon>Cercophora</taxon>
    </lineage>
</organism>
<dbReference type="SUPFAM" id="SSF49482">
    <property type="entry name" value="Aromatic compound dioxygenase"/>
    <property type="match status" value="1"/>
</dbReference>
<dbReference type="InterPro" id="IPR015889">
    <property type="entry name" value="Intradiol_dOase_core"/>
</dbReference>
<feature type="domain" description="Intradiol ring-cleavage dioxygenases" evidence="2">
    <location>
        <begin position="126"/>
        <end position="228"/>
    </location>
</feature>
<sequence length="340" mass="37381">MRFVTFLAGVLATTGVFAHPGHDIAQEIAERKAGLQMVSHRSLDHCTEVIKRSGLEARLVARRNELADRLIKKRGLVGKTHLFTAQKRADPINTSHKFSYNWNLDTPASVIFASNRSCILSPEVTEGPYYLTGEYIREDLVENQAGVDLYMDILVLDTKTCKPVPNVYVEIWQTNSTGVYGGVIAQGNGNFADKTNNKKSWLRGAQKTTEDGVVSFGTLFPGHYTGRTTHTHVMVHPNAVALANGTIKDTTASHVGQFFFDQDLITLVEKQSPYSTNKQALTTNAKDGILQQSSKSGDPFINYIYLNGKDVMGGLLGWISFGIDTSLTKTVRPAGQFTGH</sequence>
<evidence type="ECO:0000313" key="4">
    <source>
        <dbReference type="Proteomes" id="UP001174936"/>
    </source>
</evidence>
<feature type="signal peptide" evidence="1">
    <location>
        <begin position="1"/>
        <end position="18"/>
    </location>
</feature>
<dbReference type="PANTHER" id="PTHR34315">
    <property type="match status" value="1"/>
</dbReference>
<dbReference type="EMBL" id="JAULSV010000006">
    <property type="protein sequence ID" value="KAK0642038.1"/>
    <property type="molecule type" value="Genomic_DNA"/>
</dbReference>
<keyword evidence="1" id="KW-0732">Signal</keyword>
<gene>
    <name evidence="3" type="ORF">B0T16DRAFT_394218</name>
</gene>
<dbReference type="PANTHER" id="PTHR34315:SF1">
    <property type="entry name" value="INTRADIOL RING-CLEAVAGE DIOXYGENASES DOMAIN-CONTAINING PROTEIN-RELATED"/>
    <property type="match status" value="1"/>
</dbReference>
<comment type="caution">
    <text evidence="3">The sequence shown here is derived from an EMBL/GenBank/DDBJ whole genome shotgun (WGS) entry which is preliminary data.</text>
</comment>
<dbReference type="Pfam" id="PF00775">
    <property type="entry name" value="Dioxygenase_C"/>
    <property type="match status" value="1"/>
</dbReference>
<feature type="chain" id="PRO_5041252218" evidence="1">
    <location>
        <begin position="19"/>
        <end position="340"/>
    </location>
</feature>
<dbReference type="AlphaFoldDB" id="A0AA40CLP5"/>
<dbReference type="GO" id="GO:0008199">
    <property type="term" value="F:ferric iron binding"/>
    <property type="evidence" value="ECO:0007669"/>
    <property type="project" value="InterPro"/>
</dbReference>
<dbReference type="Proteomes" id="UP001174936">
    <property type="component" value="Unassembled WGS sequence"/>
</dbReference>
<evidence type="ECO:0000313" key="3">
    <source>
        <dbReference type="EMBL" id="KAK0642038.1"/>
    </source>
</evidence>
<name>A0AA40CLP5_9PEZI</name>
<accession>A0AA40CLP5</accession>